<comment type="catalytic activity">
    <reaction evidence="3">
        <text>ATP + H2O = ADP + phosphate + H(+)</text>
        <dbReference type="Rhea" id="RHEA:13065"/>
        <dbReference type="ChEBI" id="CHEBI:15377"/>
        <dbReference type="ChEBI" id="CHEBI:15378"/>
        <dbReference type="ChEBI" id="CHEBI:30616"/>
        <dbReference type="ChEBI" id="CHEBI:43474"/>
        <dbReference type="ChEBI" id="CHEBI:456216"/>
        <dbReference type="EC" id="5.6.2.3"/>
    </reaction>
</comment>
<dbReference type="GO" id="GO:0008854">
    <property type="term" value="F:exodeoxyribonuclease V activity"/>
    <property type="evidence" value="ECO:0007669"/>
    <property type="project" value="UniProtKB-EC"/>
</dbReference>
<evidence type="ECO:0000259" key="4">
    <source>
        <dbReference type="Pfam" id="PF13538"/>
    </source>
</evidence>
<reference evidence="5 6" key="1">
    <citation type="journal article" date="2019" name="Antonie Van Leeuwenhoek">
        <title>Description of 'Ca. Methylobacter oryzae' KRF1, a novel species from the environmentally important Methylobacter clade 2.</title>
        <authorList>
            <person name="Khatri K."/>
            <person name="Mohite J.A."/>
            <person name="Pandit P.S."/>
            <person name="Bahulikar R."/>
            <person name="Rahalkar M.C."/>
        </authorList>
    </citation>
    <scope>NUCLEOTIDE SEQUENCE [LARGE SCALE GENOMIC DNA]</scope>
    <source>
        <strain evidence="5 6">KRF1</strain>
    </source>
</reference>
<dbReference type="SUPFAM" id="SSF52540">
    <property type="entry name" value="P-loop containing nucleoside triphosphate hydrolases"/>
    <property type="match status" value="2"/>
</dbReference>
<keyword evidence="3 5" id="KW-0378">Hydrolase</keyword>
<evidence type="ECO:0000313" key="5">
    <source>
        <dbReference type="EMBL" id="TRW96440.1"/>
    </source>
</evidence>
<keyword evidence="6" id="KW-1185">Reference proteome</keyword>
<keyword evidence="3" id="KW-0347">Helicase</keyword>
<keyword evidence="3" id="KW-0413">Isomerase</keyword>
<keyword evidence="3" id="KW-0227">DNA damage</keyword>
<feature type="domain" description="UvrD-like helicase C-terminal" evidence="4">
    <location>
        <begin position="486"/>
        <end position="529"/>
    </location>
</feature>
<comment type="similarity">
    <text evidence="3">Belongs to the RecD family.</text>
</comment>
<dbReference type="Gene3D" id="3.40.50.300">
    <property type="entry name" value="P-loop containing nucleotide triphosphate hydrolases"/>
    <property type="match status" value="2"/>
</dbReference>
<dbReference type="EMBL" id="RYFG02000081">
    <property type="protein sequence ID" value="TRW96440.1"/>
    <property type="molecule type" value="Genomic_DNA"/>
</dbReference>
<dbReference type="InterPro" id="IPR006344">
    <property type="entry name" value="RecD"/>
</dbReference>
<proteinExistence type="inferred from homology"/>
<dbReference type="NCBIfam" id="TIGR01447">
    <property type="entry name" value="recD"/>
    <property type="match status" value="1"/>
</dbReference>
<keyword evidence="1 3" id="KW-0547">Nucleotide-binding</keyword>
<organism evidence="5 6">
    <name type="scientific">Candidatus Methylobacter oryzae</name>
    <dbReference type="NCBI Taxonomy" id="2497749"/>
    <lineage>
        <taxon>Bacteria</taxon>
        <taxon>Pseudomonadati</taxon>
        <taxon>Pseudomonadota</taxon>
        <taxon>Gammaproteobacteria</taxon>
        <taxon>Methylococcales</taxon>
        <taxon>Methylococcaceae</taxon>
        <taxon>Methylobacter</taxon>
    </lineage>
</organism>
<evidence type="ECO:0000313" key="6">
    <source>
        <dbReference type="Proteomes" id="UP000733744"/>
    </source>
</evidence>
<keyword evidence="3" id="KW-0540">Nuclease</keyword>
<evidence type="ECO:0000256" key="1">
    <source>
        <dbReference type="ARBA" id="ARBA00022741"/>
    </source>
</evidence>
<feature type="binding site" evidence="3">
    <location>
        <begin position="155"/>
        <end position="162"/>
    </location>
    <ligand>
        <name>ATP</name>
        <dbReference type="ChEBI" id="CHEBI:30616"/>
    </ligand>
</feature>
<keyword evidence="3" id="KW-0238">DNA-binding</keyword>
<dbReference type="PANTHER" id="PTHR43788">
    <property type="entry name" value="DNA2/NAM7 HELICASE FAMILY MEMBER"/>
    <property type="match status" value="1"/>
</dbReference>
<sequence length="559" mass="61412">MNSVARTEPRSFSRLDIAFARFLSQRTGFDSVRKQAFEAIVMTASYEKNQGHSCIQIDNEALALLLASGLVEPNPGNQTNPLPLVIEQDRLYLHRYWSYENRLATQIKSMLRIGHSVENLDAMLDRYFPAVIGETDGQRAAAKMAAGQSFSIVTGGPGTGKTFTVVKILALLQELAGQALHIALAAPTGKAAMRLQESIGASKAKLPCPEAVKNRIPEAVTTLHRLLGAMPPSPYFRYDADRPLAYDLVVVDEASMVDLALMSKLVDALKPGGRLILLGDKDQLASVESGAVLADLAQAEALQNNVYTLSQSHRFDGVIKELAEAVNRQQDQLAWQLLSDAGDGAVQRLDGDLIAYIAEQRAEYLQLIKVNAEFEQVFKAFSRFQVLCSNRQGKNSVADINDRVEQKLAEQNRIALSGLWYSGRPVMITQNNAALNLYNGDIGICIQDFSSTLSADGGGKLMVFFQRPDGSIKKYLPARLPNCETVFAMTIHKSQGSEFEEVLIVLPEAMNPVLTKELLYTAITRAKKTIKMVATETVFSATVRQKIERVSGLIDRFKG</sequence>
<dbReference type="CDD" id="cd17933">
    <property type="entry name" value="DEXSc_RecD-like"/>
    <property type="match status" value="1"/>
</dbReference>
<protein>
    <recommendedName>
        <fullName evidence="3">RecBCD enzyme subunit RecD</fullName>
        <ecNumber evidence="3">5.6.2.3</ecNumber>
    </recommendedName>
    <alternativeName>
        <fullName evidence="3">DNA 5'-3' helicase subunit RecD</fullName>
    </alternativeName>
    <alternativeName>
        <fullName evidence="3">Exonuclease V subunit RecD</fullName>
        <shortName evidence="3">ExoV subunit RecD</shortName>
    </alternativeName>
    <alternativeName>
        <fullName evidence="3">Helicase/nuclease RecBCD subunit RecD</fullName>
    </alternativeName>
</protein>
<comment type="caution">
    <text evidence="5">The sequence shown here is derived from an EMBL/GenBank/DDBJ whole genome shotgun (WGS) entry which is preliminary data.</text>
</comment>
<dbReference type="Pfam" id="PF13245">
    <property type="entry name" value="AAA_19"/>
    <property type="match status" value="1"/>
</dbReference>
<dbReference type="PANTHER" id="PTHR43788:SF6">
    <property type="entry name" value="DNA HELICASE B"/>
    <property type="match status" value="1"/>
</dbReference>
<dbReference type="HAMAP" id="MF_01487">
    <property type="entry name" value="RecD"/>
    <property type="match status" value="1"/>
</dbReference>
<gene>
    <name evidence="3 5" type="primary">recD</name>
    <name evidence="5" type="ORF">EKO24_008630</name>
</gene>
<dbReference type="InterPro" id="IPR027417">
    <property type="entry name" value="P-loop_NTPase"/>
</dbReference>
<name>A0ABY3CBI4_9GAMM</name>
<comment type="miscellaneous">
    <text evidence="3">In the RecBCD complex, RecB has a slow 3'-5' helicase, an exonuclease activity and loads RecA onto ssDNA, RecD has a fast 5'-3' helicase activity, while RecC stimulates the ATPase and processivity of the RecB helicase and contributes to recognition of the Chi site.</text>
</comment>
<keyword evidence="2 3" id="KW-0067">ATP-binding</keyword>
<dbReference type="InterPro" id="IPR027785">
    <property type="entry name" value="UvrD-like_helicase_C"/>
</dbReference>
<dbReference type="Proteomes" id="UP000733744">
    <property type="component" value="Unassembled WGS sequence"/>
</dbReference>
<dbReference type="CDD" id="cd18809">
    <property type="entry name" value="SF1_C_RecD"/>
    <property type="match status" value="1"/>
</dbReference>
<keyword evidence="3" id="KW-0269">Exonuclease</keyword>
<keyword evidence="3" id="KW-0234">DNA repair</keyword>
<dbReference type="EC" id="5.6.2.3" evidence="3"/>
<evidence type="ECO:0000256" key="2">
    <source>
        <dbReference type="ARBA" id="ARBA00022840"/>
    </source>
</evidence>
<comment type="function">
    <text evidence="3">A helicase/nuclease that prepares dsDNA breaks (DSB) for recombinational DNA repair. Binds to DSBs and unwinds DNA via a highly rapid and processive ATP-dependent bidirectional helicase activity. Unwinds dsDNA until it encounters a Chi (crossover hotspot instigator) sequence from the 3' direction. Cuts ssDNA a few nucleotides 3' to the Chi site. The properties and activities of the enzyme are changed at Chi. The Chi-altered holoenzyme produces a long 3'-ssDNA overhang and facilitates RecA-binding to the ssDNA for homologous DNA recombination and repair. Holoenzyme degrades any linearized DNA that is unable to undergo homologous recombination. In the holoenzyme this subunit has ssDNA-dependent ATPase and 5'-3' helicase activity. When added to pre-assembled RecBC greatly stimulates nuclease activity and augments holoenzyme processivity. Negatively regulates the RecA-loading ability of RecBCD.</text>
</comment>
<accession>A0ABY3CBI4</accession>
<evidence type="ECO:0000256" key="3">
    <source>
        <dbReference type="HAMAP-Rule" id="MF_01487"/>
    </source>
</evidence>
<comment type="subunit">
    <text evidence="3">Heterotrimer of RecB, RecC and RecD. All subunits contribute to DNA-binding.</text>
</comment>
<dbReference type="InterPro" id="IPR050534">
    <property type="entry name" value="Coronavir_polyprotein_1ab"/>
</dbReference>
<dbReference type="Pfam" id="PF13538">
    <property type="entry name" value="UvrD_C_2"/>
    <property type="match status" value="1"/>
</dbReference>